<name>A0ABP0VNT8_9BRYO</name>
<reference evidence="1 2" key="1">
    <citation type="submission" date="2024-02" db="EMBL/GenBank/DDBJ databases">
        <authorList>
            <consortium name="ELIXIR-Norway"/>
            <consortium name="Elixir Norway"/>
        </authorList>
    </citation>
    <scope>NUCLEOTIDE SEQUENCE [LARGE SCALE GENOMIC DNA]</scope>
</reference>
<evidence type="ECO:0000313" key="2">
    <source>
        <dbReference type="Proteomes" id="UP001497444"/>
    </source>
</evidence>
<sequence>MQPEAKRSQRSCHEESCIRMDLRKDDFATEQKQVTVIMAYRLLIECAFVCIDGIDNGINQFDTDKPPRYANDTHLSA</sequence>
<keyword evidence="2" id="KW-1185">Reference proteome</keyword>
<accession>A0ABP0VNT8</accession>
<dbReference type="EMBL" id="OZ020096">
    <property type="protein sequence ID" value="CAK9255102.1"/>
    <property type="molecule type" value="Genomic_DNA"/>
</dbReference>
<protein>
    <submittedName>
        <fullName evidence="1">Uncharacterized protein</fullName>
    </submittedName>
</protein>
<organism evidence="1 2">
    <name type="scientific">Sphagnum jensenii</name>
    <dbReference type="NCBI Taxonomy" id="128206"/>
    <lineage>
        <taxon>Eukaryota</taxon>
        <taxon>Viridiplantae</taxon>
        <taxon>Streptophyta</taxon>
        <taxon>Embryophyta</taxon>
        <taxon>Bryophyta</taxon>
        <taxon>Sphagnophytina</taxon>
        <taxon>Sphagnopsida</taxon>
        <taxon>Sphagnales</taxon>
        <taxon>Sphagnaceae</taxon>
        <taxon>Sphagnum</taxon>
    </lineage>
</organism>
<proteinExistence type="predicted"/>
<gene>
    <name evidence="1" type="ORF">CSSPJE1EN1_LOCUS580</name>
</gene>
<dbReference type="Proteomes" id="UP001497444">
    <property type="component" value="Chromosome 1"/>
</dbReference>
<evidence type="ECO:0000313" key="1">
    <source>
        <dbReference type="EMBL" id="CAK9255102.1"/>
    </source>
</evidence>